<name>A0ABU8ZTZ6_9PSED</name>
<keyword evidence="2" id="KW-0378">Hydrolase</keyword>
<protein>
    <recommendedName>
        <fullName evidence="4">Putative HNH nuclease YajD</fullName>
    </recommendedName>
</protein>
<organism evidence="7 8">
    <name type="scientific">Pseudomonas shirazensis</name>
    <dbReference type="NCBI Taxonomy" id="2745494"/>
    <lineage>
        <taxon>Bacteria</taxon>
        <taxon>Pseudomonadati</taxon>
        <taxon>Pseudomonadota</taxon>
        <taxon>Gammaproteobacteria</taxon>
        <taxon>Pseudomonadales</taxon>
        <taxon>Pseudomonadaceae</taxon>
        <taxon>Pseudomonas</taxon>
    </lineage>
</organism>
<dbReference type="PANTHER" id="PTHR41286:SF1">
    <property type="entry name" value="HNH NUCLEASE YAJD-RELATED"/>
    <property type="match status" value="1"/>
</dbReference>
<keyword evidence="7" id="KW-0255">Endonuclease</keyword>
<comment type="caution">
    <text evidence="7">The sequence shown here is derived from an EMBL/GenBank/DDBJ whole genome shotgun (WGS) entry which is preliminary data.</text>
</comment>
<dbReference type="CDD" id="cd00085">
    <property type="entry name" value="HNHc"/>
    <property type="match status" value="1"/>
</dbReference>
<dbReference type="InterPro" id="IPR002711">
    <property type="entry name" value="HNH"/>
</dbReference>
<dbReference type="RefSeq" id="WP_340610008.1">
    <property type="nucleotide sequence ID" value="NZ_JBBNAW010000001.1"/>
</dbReference>
<dbReference type="Pfam" id="PF01844">
    <property type="entry name" value="HNH"/>
    <property type="match status" value="1"/>
</dbReference>
<dbReference type="Proteomes" id="UP001386972">
    <property type="component" value="Unassembled WGS sequence"/>
</dbReference>
<dbReference type="InterPro" id="IPR003615">
    <property type="entry name" value="HNH_nuc"/>
</dbReference>
<feature type="domain" description="HNH" evidence="6">
    <location>
        <begin position="33"/>
        <end position="79"/>
    </location>
</feature>
<dbReference type="PANTHER" id="PTHR41286">
    <property type="entry name" value="HNH NUCLEASE YAJD-RELATED"/>
    <property type="match status" value="1"/>
</dbReference>
<evidence type="ECO:0000256" key="5">
    <source>
        <dbReference type="SAM" id="MobiDB-lite"/>
    </source>
</evidence>
<proteinExistence type="inferred from homology"/>
<reference evidence="7 8" key="1">
    <citation type="submission" date="2024-03" db="EMBL/GenBank/DDBJ databases">
        <title>Screening, Identification and Application of a Plant Lactobacillus Strain.</title>
        <authorList>
            <person name="Li Y.L."/>
        </authorList>
    </citation>
    <scope>NUCLEOTIDE SEQUENCE [LARGE SCALE GENOMIC DNA]</scope>
    <source>
        <strain evidence="7 8">JDB</strain>
    </source>
</reference>
<evidence type="ECO:0000256" key="2">
    <source>
        <dbReference type="ARBA" id="ARBA00022801"/>
    </source>
</evidence>
<keyword evidence="1" id="KW-0540">Nuclease</keyword>
<dbReference type="EMBL" id="JBBNAW010000001">
    <property type="protein sequence ID" value="MEK2607804.1"/>
    <property type="molecule type" value="Genomic_DNA"/>
</dbReference>
<keyword evidence="8" id="KW-1185">Reference proteome</keyword>
<feature type="region of interest" description="Disordered" evidence="5">
    <location>
        <begin position="89"/>
        <end position="108"/>
    </location>
</feature>
<evidence type="ECO:0000256" key="1">
    <source>
        <dbReference type="ARBA" id="ARBA00022722"/>
    </source>
</evidence>
<evidence type="ECO:0000259" key="6">
    <source>
        <dbReference type="Pfam" id="PF01844"/>
    </source>
</evidence>
<evidence type="ECO:0000313" key="7">
    <source>
        <dbReference type="EMBL" id="MEK2607804.1"/>
    </source>
</evidence>
<gene>
    <name evidence="7" type="ORF">WLF18_01600</name>
</gene>
<evidence type="ECO:0000313" key="8">
    <source>
        <dbReference type="Proteomes" id="UP001386972"/>
    </source>
</evidence>
<comment type="similarity">
    <text evidence="3">Belongs to the HNH nuclease family.</text>
</comment>
<accession>A0ABU8ZTZ6</accession>
<dbReference type="GO" id="GO:0004519">
    <property type="term" value="F:endonuclease activity"/>
    <property type="evidence" value="ECO:0007669"/>
    <property type="project" value="UniProtKB-KW"/>
</dbReference>
<evidence type="ECO:0000256" key="4">
    <source>
        <dbReference type="ARBA" id="ARBA00040194"/>
    </source>
</evidence>
<sequence length="108" mass="12500">MSVSASTAIQKPSPYGYRWQQAREGWLRKHPLCVRCQQAGVNKSANVVDHIQPHRGDMTLFWDRTNWQSLCTNCHSSYKQRLEKSGREVGCDVSGRPLDPRHHWNRPS</sequence>
<evidence type="ECO:0000256" key="3">
    <source>
        <dbReference type="ARBA" id="ARBA00038412"/>
    </source>
</evidence>
<dbReference type="Gene3D" id="1.10.30.50">
    <property type="match status" value="1"/>
</dbReference>